<feature type="compositionally biased region" description="Pro residues" evidence="1">
    <location>
        <begin position="249"/>
        <end position="258"/>
    </location>
</feature>
<feature type="region of interest" description="Disordered" evidence="1">
    <location>
        <begin position="857"/>
        <end position="888"/>
    </location>
</feature>
<reference evidence="3 4" key="1">
    <citation type="submission" date="2019-10" db="EMBL/GenBank/DDBJ databases">
        <authorList>
            <person name="Palmer J.M."/>
        </authorList>
    </citation>
    <scope>NUCLEOTIDE SEQUENCE [LARGE SCALE GENOMIC DNA]</scope>
    <source>
        <strain evidence="3 4">TWF694</strain>
    </source>
</reference>
<dbReference type="InterPro" id="IPR058055">
    <property type="entry name" value="PA-PLA1"/>
</dbReference>
<dbReference type="InterPro" id="IPR057826">
    <property type="entry name" value="WWE_C20G8.02"/>
</dbReference>
<gene>
    <name evidence="3" type="ORF">TWF694_009837</name>
</gene>
<sequence>MDKHPSTDYGGGRSVTPVGARGSSVVRNSSAARSSSRPRSRSPLPRNVVRGSRSNSNTIAKNITDHIIGSTKRISPKDYPDDCPPVLARWHYAVDNPKKKPFQKEPDAKTQPKPAVKFVPFGEQDSRNIETAFWEMSEKEDAKTALEAEKPWTSRRRDSDEDGGDLGSTAPRAEEEEEVTVPVNEDYLFDVHIRKRELTSAYWEGPVYSVLRGTWFRDDGSSIKPLEEKLSDQIERGYIKFKPYRRKTPPPSTAPPTAPTDGSKKLEVPPATEPTAPVVTDLFAGSTAGLSQQGWPLLGPWLNSFVVYVDATTAWLMTDDIYGKISSTLYQRMTSGQNLGGIKIIRGWVDKTPAPAKPATSVSGSRPVTPTPSKSGGSKRSSLIVDQKKNASPKAPGKEEEPNPTQIGRMALERKMSNLLGVGDDEDPEKVMEEEMREDYKNSDENENDREVEHLILVTHGIGQRLSLRMEAVNFIHDVNVFRKTLKDVYGASPDIQHLNSELENAPKNCRIQVLPVCWRHLLNFPQEALRANRLNSGYATAQAEHDLGDPESIYDSYPALDDITIEGVPAVRSLITDLALDILLYQSAYREHIGRIVVRESNRIYELWKKRNPGWTGRVSLCGHSLGSAIYFDILCREGFRGKQVGGGLKFKCDSFFAFGSPIGLFQMLEGKSIAARTPISKVTIFDNEPQEVTTPPESRTDYFGFVEPGAGILDINISSPLCGQIYNIFHPTDPISYRMEPLVTKVMSEIKPQNLPYTKKTLLGNQLAGLSGIGQSITSLWSNFSAGVASSILNRSLGFTGEHAAMSTSEKRKSISSLDIETWYDEGEEMEHRPTQIDGELETLYAGFQRRRLSKVDEKDASGGADGGKKIKGAEDEKTDAERRMEDKAKRLKAEERKVRALNRTGRIDFAVQEGTFDISLIASIASHLSYWGDEDVNSFILSQLLSNRRKSSITKPPQTMV</sequence>
<dbReference type="PANTHER" id="PTHR23509:SF10">
    <property type="entry name" value="LD21067P"/>
    <property type="match status" value="1"/>
</dbReference>
<evidence type="ECO:0000259" key="2">
    <source>
        <dbReference type="PROSITE" id="PS51043"/>
    </source>
</evidence>
<dbReference type="PROSITE" id="PS51043">
    <property type="entry name" value="DDHD"/>
    <property type="match status" value="1"/>
</dbReference>
<feature type="domain" description="DDHD" evidence="2">
    <location>
        <begin position="650"/>
        <end position="949"/>
    </location>
</feature>
<organism evidence="3 4">
    <name type="scientific">Orbilia ellipsospora</name>
    <dbReference type="NCBI Taxonomy" id="2528407"/>
    <lineage>
        <taxon>Eukaryota</taxon>
        <taxon>Fungi</taxon>
        <taxon>Dikarya</taxon>
        <taxon>Ascomycota</taxon>
        <taxon>Pezizomycotina</taxon>
        <taxon>Orbiliomycetes</taxon>
        <taxon>Orbiliales</taxon>
        <taxon>Orbiliaceae</taxon>
        <taxon>Orbilia</taxon>
    </lineage>
</organism>
<feature type="region of interest" description="Disordered" evidence="1">
    <location>
        <begin position="144"/>
        <end position="179"/>
    </location>
</feature>
<feature type="region of interest" description="Disordered" evidence="1">
    <location>
        <begin position="1"/>
        <end position="80"/>
    </location>
</feature>
<dbReference type="GO" id="GO:0046872">
    <property type="term" value="F:metal ion binding"/>
    <property type="evidence" value="ECO:0007669"/>
    <property type="project" value="InterPro"/>
</dbReference>
<dbReference type="Pfam" id="PF02862">
    <property type="entry name" value="DDHD"/>
    <property type="match status" value="1"/>
</dbReference>
<name>A0AAV9XC18_9PEZI</name>
<dbReference type="AlphaFoldDB" id="A0AAV9XC18"/>
<dbReference type="GO" id="GO:0005737">
    <property type="term" value="C:cytoplasm"/>
    <property type="evidence" value="ECO:0007669"/>
    <property type="project" value="TreeGrafter"/>
</dbReference>
<dbReference type="EMBL" id="JAVHJO010000006">
    <property type="protein sequence ID" value="KAK6539630.1"/>
    <property type="molecule type" value="Genomic_DNA"/>
</dbReference>
<feature type="region of interest" description="Disordered" evidence="1">
    <location>
        <begin position="354"/>
        <end position="405"/>
    </location>
</feature>
<comment type="caution">
    <text evidence="3">The sequence shown here is derived from an EMBL/GenBank/DDBJ whole genome shotgun (WGS) entry which is preliminary data.</text>
</comment>
<feature type="region of interest" description="Disordered" evidence="1">
    <location>
        <begin position="241"/>
        <end position="273"/>
    </location>
</feature>
<dbReference type="Proteomes" id="UP001365542">
    <property type="component" value="Unassembled WGS sequence"/>
</dbReference>
<protein>
    <recommendedName>
        <fullName evidence="2">DDHD domain-containing protein</fullName>
    </recommendedName>
</protein>
<dbReference type="Pfam" id="PF23463">
    <property type="entry name" value="WWE_2"/>
    <property type="match status" value="1"/>
</dbReference>
<evidence type="ECO:0000313" key="4">
    <source>
        <dbReference type="Proteomes" id="UP001365542"/>
    </source>
</evidence>
<evidence type="ECO:0000313" key="3">
    <source>
        <dbReference type="EMBL" id="KAK6539630.1"/>
    </source>
</evidence>
<dbReference type="SMART" id="SM01127">
    <property type="entry name" value="DDHD"/>
    <property type="match status" value="1"/>
</dbReference>
<feature type="compositionally biased region" description="Low complexity" evidence="1">
    <location>
        <begin position="18"/>
        <end position="50"/>
    </location>
</feature>
<feature type="compositionally biased region" description="Polar residues" evidence="1">
    <location>
        <begin position="52"/>
        <end position="61"/>
    </location>
</feature>
<dbReference type="GO" id="GO:0004620">
    <property type="term" value="F:phospholipase activity"/>
    <property type="evidence" value="ECO:0007669"/>
    <property type="project" value="TreeGrafter"/>
</dbReference>
<dbReference type="InterPro" id="IPR055555">
    <property type="entry name" value="PA-PLA1_DUF7131"/>
</dbReference>
<feature type="compositionally biased region" description="Basic and acidic residues" evidence="1">
    <location>
        <begin position="144"/>
        <end position="159"/>
    </location>
</feature>
<dbReference type="InterPro" id="IPR004177">
    <property type="entry name" value="DDHD_dom"/>
</dbReference>
<dbReference type="Pfam" id="PF23465">
    <property type="entry name" value="DUF7131"/>
    <property type="match status" value="1"/>
</dbReference>
<feature type="compositionally biased region" description="Polar residues" evidence="1">
    <location>
        <begin position="360"/>
        <end position="381"/>
    </location>
</feature>
<dbReference type="PANTHER" id="PTHR23509">
    <property type="entry name" value="PA-PL1 PHOSPHOLIPASE FAMILY"/>
    <property type="match status" value="1"/>
</dbReference>
<keyword evidence="4" id="KW-1185">Reference proteome</keyword>
<proteinExistence type="predicted"/>
<evidence type="ECO:0000256" key="1">
    <source>
        <dbReference type="SAM" id="MobiDB-lite"/>
    </source>
</evidence>
<accession>A0AAV9XC18</accession>